<organism evidence="1 2">
    <name type="scientific">Fontibacillus solani</name>
    <dbReference type="NCBI Taxonomy" id="1572857"/>
    <lineage>
        <taxon>Bacteria</taxon>
        <taxon>Bacillati</taxon>
        <taxon>Bacillota</taxon>
        <taxon>Bacilli</taxon>
        <taxon>Bacillales</taxon>
        <taxon>Paenibacillaceae</taxon>
        <taxon>Fontibacillus</taxon>
    </lineage>
</organism>
<proteinExistence type="predicted"/>
<protein>
    <submittedName>
        <fullName evidence="1">Uncharacterized protein</fullName>
    </submittedName>
</protein>
<gene>
    <name evidence="1" type="ORF">FHR92_003177</name>
</gene>
<name>A0A7W3SV01_9BACL</name>
<dbReference type="Proteomes" id="UP000567067">
    <property type="component" value="Unassembled WGS sequence"/>
</dbReference>
<dbReference type="RefSeq" id="WP_182537034.1">
    <property type="nucleotide sequence ID" value="NZ_JACJIP010000021.1"/>
</dbReference>
<accession>A0A7W3SV01</accession>
<dbReference type="AlphaFoldDB" id="A0A7W3SV01"/>
<evidence type="ECO:0000313" key="2">
    <source>
        <dbReference type="Proteomes" id="UP000567067"/>
    </source>
</evidence>
<sequence>MKPVPRQTTEEADFVKEYMLLPLMLDVLERDRSAMDLANLKMSEVYGGLIGLLQKAATDDLSRVRKSMREHGMKVYEERRTSIGIEARYLCRGYHYEFSMLWGLIRAEIMQRLCCYLGIDIAEKGIFS</sequence>
<reference evidence="1 2" key="1">
    <citation type="submission" date="2020-08" db="EMBL/GenBank/DDBJ databases">
        <title>Genomic Encyclopedia of Type Strains, Phase III (KMG-III): the genomes of soil and plant-associated and newly described type strains.</title>
        <authorList>
            <person name="Whitman W."/>
        </authorList>
    </citation>
    <scope>NUCLEOTIDE SEQUENCE [LARGE SCALE GENOMIC DNA]</scope>
    <source>
        <strain evidence="1 2">CECT 8693</strain>
    </source>
</reference>
<keyword evidence="2" id="KW-1185">Reference proteome</keyword>
<evidence type="ECO:0000313" key="1">
    <source>
        <dbReference type="EMBL" id="MBA9086697.1"/>
    </source>
</evidence>
<dbReference type="InterPro" id="IPR058600">
    <property type="entry name" value="YhjD-like"/>
</dbReference>
<dbReference type="EMBL" id="JACJIP010000021">
    <property type="protein sequence ID" value="MBA9086697.1"/>
    <property type="molecule type" value="Genomic_DNA"/>
</dbReference>
<comment type="caution">
    <text evidence="1">The sequence shown here is derived from an EMBL/GenBank/DDBJ whole genome shotgun (WGS) entry which is preliminary data.</text>
</comment>
<dbReference type="Pfam" id="PF26325">
    <property type="entry name" value="YhjD"/>
    <property type="match status" value="1"/>
</dbReference>